<feature type="compositionally biased region" description="Pro residues" evidence="1">
    <location>
        <begin position="29"/>
        <end position="44"/>
    </location>
</feature>
<evidence type="ECO:0000256" key="2">
    <source>
        <dbReference type="SAM" id="SignalP"/>
    </source>
</evidence>
<evidence type="ECO:0000313" key="3">
    <source>
        <dbReference type="Ensembl" id="ENSXETP00000041965"/>
    </source>
</evidence>
<sequence length="258" mass="28504">MKIAIAFLLVSLNCCLGTVPADKKDVPAAPVPKQPQPVPKPVPKVPQEEPRPIPKVPQQEPQPVPKVPQQNPQPVPKVPQPGPNAPQPVSRLDCFVKLLKNDAPLLLEKIGTLLCNYKVAQQEQNIALFMDFLNQVNNVLKQVGCSLNNVLGRKVVITAQNAEQLADQVAIVMFQFVEDIIAGVMKVMEDIPIVRDFVNDVPLTQDLRNVACGVLEHIIGKITKILYLSLLTRSLWQILQGGLQRSLKDCKKYTSLSQ</sequence>
<proteinExistence type="predicted"/>
<organism evidence="3">
    <name type="scientific">Xenopus tropicalis</name>
    <name type="common">Western clawed frog</name>
    <name type="synonym">Silurana tropicalis</name>
    <dbReference type="NCBI Taxonomy" id="8364"/>
    <lineage>
        <taxon>Eukaryota</taxon>
        <taxon>Metazoa</taxon>
        <taxon>Chordata</taxon>
        <taxon>Craniata</taxon>
        <taxon>Vertebrata</taxon>
        <taxon>Euteleostomi</taxon>
        <taxon>Amphibia</taxon>
        <taxon>Batrachia</taxon>
        <taxon>Anura</taxon>
        <taxon>Pipoidea</taxon>
        <taxon>Pipidae</taxon>
        <taxon>Xenopodinae</taxon>
        <taxon>Xenopus</taxon>
        <taxon>Silurana</taxon>
    </lineage>
</organism>
<dbReference type="Ensembl" id="ENSXETT00000041965">
    <property type="protein sequence ID" value="ENSXETP00000041965"/>
    <property type="gene ID" value="ENSXETG00000019368"/>
</dbReference>
<feature type="region of interest" description="Disordered" evidence="1">
    <location>
        <begin position="23"/>
        <end position="86"/>
    </location>
</feature>
<evidence type="ECO:0000256" key="1">
    <source>
        <dbReference type="SAM" id="MobiDB-lite"/>
    </source>
</evidence>
<dbReference type="GeneTree" id="ENSGT00940000154136"/>
<accession>A0A803KH13</accession>
<dbReference type="Xenbase" id="XB-GENE-5861581">
    <property type="gene designation" value="XB5861580 [provisional]"/>
</dbReference>
<dbReference type="AlphaFoldDB" id="A0A803KH13"/>
<dbReference type="Bgee" id="ENSXETG00000019368">
    <property type="expression patterns" value="Expressed in stomach and 3 other cell types or tissues"/>
</dbReference>
<reference evidence="3" key="1">
    <citation type="journal article" date="2010" name="Science">
        <title>The genome of the Western clawed frog Xenopus tropicalis.</title>
        <authorList>
            <person name="Hellsten U."/>
            <person name="Harland R.M."/>
            <person name="Gilchrist M.J."/>
            <person name="Hendrix D."/>
            <person name="Jurka J."/>
            <person name="Kapitonov V."/>
            <person name="Ovcharenko I."/>
            <person name="Putnam N.H."/>
            <person name="Shu S."/>
            <person name="Taher L."/>
            <person name="Blitz I.L."/>
            <person name="Blumberg B."/>
            <person name="Dichmann D.S."/>
            <person name="Dubchak I."/>
            <person name="Amaya E."/>
            <person name="Detter J.C."/>
            <person name="Fletcher R."/>
            <person name="Gerhard D.S."/>
            <person name="Goodstein D."/>
            <person name="Graves T."/>
            <person name="Grigoriev I.V."/>
            <person name="Grimwood J."/>
            <person name="Kawashima T."/>
            <person name="Lindquist E."/>
            <person name="Lucas S.M."/>
            <person name="Mead P.E."/>
            <person name="Mitros T."/>
            <person name="Ogino H."/>
            <person name="Ohta Y."/>
            <person name="Poliakov A.V."/>
            <person name="Pollet N."/>
            <person name="Robert J."/>
            <person name="Salamov A."/>
            <person name="Sater A.K."/>
            <person name="Schmutz J."/>
            <person name="Terry A."/>
            <person name="Vize P.D."/>
            <person name="Warren W.C."/>
            <person name="Wells D."/>
            <person name="Wills A."/>
            <person name="Wilson R.K."/>
            <person name="Zimmerman L.B."/>
            <person name="Zorn A.M."/>
            <person name="Grainger R."/>
            <person name="Grammer T."/>
            <person name="Khokha M.K."/>
            <person name="Richardson P.M."/>
            <person name="Rokhsar D.S."/>
        </authorList>
    </citation>
    <scope>NUCLEOTIDE SEQUENCE [LARGE SCALE GENOMIC DNA]</scope>
    <source>
        <strain evidence="3">Nigerian</strain>
    </source>
</reference>
<feature type="signal peptide" evidence="2">
    <location>
        <begin position="1"/>
        <end position="17"/>
    </location>
</feature>
<gene>
    <name evidence="3" type="primary">XB5861580 [provisional]</name>
</gene>
<feature type="compositionally biased region" description="Pro residues" evidence="1">
    <location>
        <begin position="60"/>
        <end position="86"/>
    </location>
</feature>
<protein>
    <submittedName>
        <fullName evidence="3">Uncharacterized XB5861580</fullName>
    </submittedName>
</protein>
<keyword evidence="2" id="KW-0732">Signal</keyword>
<reference evidence="3" key="2">
    <citation type="submission" date="2011-06" db="UniProtKB">
        <authorList>
            <consortium name="Ensembl"/>
        </authorList>
    </citation>
    <scope>IDENTIFICATION</scope>
</reference>
<name>A0A803KH13_XENTR</name>
<feature type="chain" id="PRO_5030956827" evidence="2">
    <location>
        <begin position="18"/>
        <end position="258"/>
    </location>
</feature>